<evidence type="ECO:0000256" key="2">
    <source>
        <dbReference type="ARBA" id="ARBA00022448"/>
    </source>
</evidence>
<name>A0A9X2HLB5_9MICC</name>
<proteinExistence type="inferred from homology"/>
<evidence type="ECO:0000313" key="7">
    <source>
        <dbReference type="Proteomes" id="UP001139502"/>
    </source>
</evidence>
<evidence type="ECO:0000256" key="1">
    <source>
        <dbReference type="ARBA" id="ARBA00005417"/>
    </source>
</evidence>
<reference evidence="6" key="1">
    <citation type="submission" date="2022-06" db="EMBL/GenBank/DDBJ databases">
        <title>Rothia sp. isolated from sandalwood seedling.</title>
        <authorList>
            <person name="Tuikhar N."/>
            <person name="Kirdat K."/>
            <person name="Thorat V."/>
            <person name="Swetha P."/>
            <person name="Padma S."/>
            <person name="Sundararaj R."/>
            <person name="Yadav A."/>
        </authorList>
    </citation>
    <scope>NUCLEOTIDE SEQUENCE</scope>
    <source>
        <strain evidence="6">AR01</strain>
    </source>
</reference>
<dbReference type="InterPro" id="IPR003439">
    <property type="entry name" value="ABC_transporter-like_ATP-bd"/>
</dbReference>
<keyword evidence="4 6" id="KW-0067">ATP-binding</keyword>
<sequence>MGAGESVGVVGNSGSGKTTLISVLLGLRAPDAGTALYDGRPLPALDRAGLLRFRREVQLIPQDARGSLDPRAGALRQVAEPLRRLTAAGGVSRGAARDEAARLLERVGLE</sequence>
<dbReference type="AlphaFoldDB" id="A0A9X2HLB5"/>
<dbReference type="PANTHER" id="PTHR43776:SF7">
    <property type="entry name" value="D,D-DIPEPTIDE TRANSPORT ATP-BINDING PROTEIN DDPF-RELATED"/>
    <property type="match status" value="1"/>
</dbReference>
<dbReference type="RefSeq" id="WP_254166966.1">
    <property type="nucleotide sequence ID" value="NZ_JANAFB010000023.1"/>
</dbReference>
<comment type="similarity">
    <text evidence="1">Belongs to the ABC transporter superfamily.</text>
</comment>
<keyword evidence="7" id="KW-1185">Reference proteome</keyword>
<protein>
    <submittedName>
        <fullName evidence="6">ATP-binding cassette domain-containing protein</fullName>
    </submittedName>
</protein>
<dbReference type="Proteomes" id="UP001139502">
    <property type="component" value="Unassembled WGS sequence"/>
</dbReference>
<dbReference type="SUPFAM" id="SSF52540">
    <property type="entry name" value="P-loop containing nucleoside triphosphate hydrolases"/>
    <property type="match status" value="1"/>
</dbReference>
<evidence type="ECO:0000259" key="5">
    <source>
        <dbReference type="Pfam" id="PF00005"/>
    </source>
</evidence>
<dbReference type="PANTHER" id="PTHR43776">
    <property type="entry name" value="TRANSPORT ATP-BINDING PROTEIN"/>
    <property type="match status" value="1"/>
</dbReference>
<feature type="non-terminal residue" evidence="6">
    <location>
        <position position="110"/>
    </location>
</feature>
<dbReference type="Pfam" id="PF00005">
    <property type="entry name" value="ABC_tran"/>
    <property type="match status" value="1"/>
</dbReference>
<accession>A0A9X2HLB5</accession>
<dbReference type="InterPro" id="IPR050319">
    <property type="entry name" value="ABC_transp_ATP-bind"/>
</dbReference>
<keyword evidence="2" id="KW-0813">Transport</keyword>
<dbReference type="GO" id="GO:0016887">
    <property type="term" value="F:ATP hydrolysis activity"/>
    <property type="evidence" value="ECO:0007669"/>
    <property type="project" value="InterPro"/>
</dbReference>
<comment type="caution">
    <text evidence="6">The sequence shown here is derived from an EMBL/GenBank/DDBJ whole genome shotgun (WGS) entry which is preliminary data.</text>
</comment>
<gene>
    <name evidence="6" type="ORF">NBM05_10180</name>
</gene>
<evidence type="ECO:0000256" key="4">
    <source>
        <dbReference type="ARBA" id="ARBA00022840"/>
    </source>
</evidence>
<organism evidence="6 7">
    <name type="scientific">Rothia santali</name>
    <dbReference type="NCBI Taxonomy" id="2949643"/>
    <lineage>
        <taxon>Bacteria</taxon>
        <taxon>Bacillati</taxon>
        <taxon>Actinomycetota</taxon>
        <taxon>Actinomycetes</taxon>
        <taxon>Micrococcales</taxon>
        <taxon>Micrococcaceae</taxon>
        <taxon>Rothia</taxon>
    </lineage>
</organism>
<evidence type="ECO:0000313" key="6">
    <source>
        <dbReference type="EMBL" id="MCP3426358.1"/>
    </source>
</evidence>
<keyword evidence="3" id="KW-0547">Nucleotide-binding</keyword>
<dbReference type="GO" id="GO:0005524">
    <property type="term" value="F:ATP binding"/>
    <property type="evidence" value="ECO:0007669"/>
    <property type="project" value="UniProtKB-KW"/>
</dbReference>
<evidence type="ECO:0000256" key="3">
    <source>
        <dbReference type="ARBA" id="ARBA00022741"/>
    </source>
</evidence>
<dbReference type="Gene3D" id="3.40.50.300">
    <property type="entry name" value="P-loop containing nucleotide triphosphate hydrolases"/>
    <property type="match status" value="1"/>
</dbReference>
<feature type="domain" description="ABC transporter" evidence="5">
    <location>
        <begin position="3"/>
        <end position="109"/>
    </location>
</feature>
<dbReference type="InterPro" id="IPR027417">
    <property type="entry name" value="P-loop_NTPase"/>
</dbReference>
<dbReference type="EMBL" id="JANAFB010000023">
    <property type="protein sequence ID" value="MCP3426358.1"/>
    <property type="molecule type" value="Genomic_DNA"/>
</dbReference>